<organism evidence="14 16">
    <name type="scientific">Caldalkalibacillus thermarum (strain TA2.A1)</name>
    <dbReference type="NCBI Taxonomy" id="986075"/>
    <lineage>
        <taxon>Bacteria</taxon>
        <taxon>Bacillati</taxon>
        <taxon>Bacillota</taxon>
        <taxon>Bacilli</taxon>
        <taxon>Bacillales</taxon>
        <taxon>Bacillaceae</taxon>
        <taxon>Caldalkalibacillus</taxon>
    </lineage>
</organism>
<comment type="subcellular location">
    <subcellularLocation>
        <location evidence="1 12">Cell membrane</location>
        <topology evidence="1 12">Multi-pass membrane protein</topology>
    </subcellularLocation>
</comment>
<keyword evidence="4 12" id="KW-0812">Transmembrane</keyword>
<evidence type="ECO:0000256" key="10">
    <source>
        <dbReference type="ARBA" id="ARBA00060856"/>
    </source>
</evidence>
<evidence type="ECO:0000313" key="15">
    <source>
        <dbReference type="EMBL" id="QZT33480.1"/>
    </source>
</evidence>
<comment type="subunit">
    <text evidence="12">Forms a complex with SecD. Part of the essential Sec protein translocation apparatus which comprises SecA, SecYEG and auxiliary proteins SecDF. Other proteins may also be involved.</text>
</comment>
<dbReference type="PANTHER" id="PTHR30081:SF8">
    <property type="entry name" value="PROTEIN TRANSLOCASE SUBUNIT SECF"/>
    <property type="match status" value="1"/>
</dbReference>
<dbReference type="PANTHER" id="PTHR30081">
    <property type="entry name" value="PROTEIN-EXPORT MEMBRANE PROTEIN SEC"/>
    <property type="match status" value="1"/>
</dbReference>
<comment type="similarity">
    <text evidence="11">In the N-terminal section; belongs to the SecD/SecF family. SecD subfamily.</text>
</comment>
<dbReference type="GO" id="GO:0005886">
    <property type="term" value="C:plasma membrane"/>
    <property type="evidence" value="ECO:0007669"/>
    <property type="project" value="UniProtKB-SubCell"/>
</dbReference>
<feature type="transmembrane region" description="Helical" evidence="12">
    <location>
        <begin position="267"/>
        <end position="291"/>
    </location>
</feature>
<dbReference type="EMBL" id="CP082237">
    <property type="protein sequence ID" value="QZT33480.1"/>
    <property type="molecule type" value="Genomic_DNA"/>
</dbReference>
<keyword evidence="17" id="KW-1185">Reference proteome</keyword>
<dbReference type="InterPro" id="IPR055344">
    <property type="entry name" value="SecD_SecF_C_bact"/>
</dbReference>
<evidence type="ECO:0000256" key="2">
    <source>
        <dbReference type="ARBA" id="ARBA00022448"/>
    </source>
</evidence>
<evidence type="ECO:0000256" key="7">
    <source>
        <dbReference type="ARBA" id="ARBA00023010"/>
    </source>
</evidence>
<keyword evidence="8 12" id="KW-0472">Membrane</keyword>
<evidence type="ECO:0000256" key="9">
    <source>
        <dbReference type="ARBA" id="ARBA00059018"/>
    </source>
</evidence>
<feature type="transmembrane region" description="Helical" evidence="12">
    <location>
        <begin position="188"/>
        <end position="209"/>
    </location>
</feature>
<evidence type="ECO:0000256" key="5">
    <source>
        <dbReference type="ARBA" id="ARBA00022927"/>
    </source>
</evidence>
<dbReference type="Gene3D" id="1.20.1640.10">
    <property type="entry name" value="Multidrug efflux transporter AcrB transmembrane domain"/>
    <property type="match status" value="1"/>
</dbReference>
<gene>
    <name evidence="12 15" type="primary">secF</name>
    <name evidence="14" type="ORF">CathTA2_2998</name>
    <name evidence="15" type="ORF">HUR95_14710</name>
</gene>
<dbReference type="Proteomes" id="UP000825179">
    <property type="component" value="Chromosome"/>
</dbReference>
<reference evidence="15 17" key="2">
    <citation type="journal article" date="2020" name="Extremophiles">
        <title>Genomic analysis of Caldalkalibacillus thermarum TA2.A1 reveals aerobic alkaliphilic metabolism and evolutionary hallmarks linking alkaliphilic bacteria and plant life.</title>
        <authorList>
            <person name="de Jong S.I."/>
            <person name="van den Broek M.A."/>
            <person name="Merkel A.Y."/>
            <person name="de la Torre Cortes P."/>
            <person name="Kalamorz F."/>
            <person name="Cook G.M."/>
            <person name="van Loosdrecht M.C.M."/>
            <person name="McMillan D.G.G."/>
        </authorList>
    </citation>
    <scope>NUCLEOTIDE SEQUENCE [LARGE SCALE GENOMIC DNA]</scope>
    <source>
        <strain evidence="15 17">TA2.A1</strain>
    </source>
</reference>
<dbReference type="InterPro" id="IPR048634">
    <property type="entry name" value="SecD_SecF_C"/>
</dbReference>
<reference evidence="14 16" key="1">
    <citation type="journal article" date="2011" name="J. Bacteriol.">
        <title>Draft genome sequence of the thermoalkaliphilic Caldalkalibacillus thermarum strain TA2.A1.</title>
        <authorList>
            <person name="Kalamorz F."/>
            <person name="Keis S."/>
            <person name="McMillan D.G."/>
            <person name="Olsson K."/>
            <person name="Stanton J.A."/>
            <person name="Stockwell P."/>
            <person name="Black M.A."/>
            <person name="Klingeman D.M."/>
            <person name="Land M.L."/>
            <person name="Han C.S."/>
            <person name="Martin S.L."/>
            <person name="Becher S.A."/>
            <person name="Peddie C.J."/>
            <person name="Morgan H.W."/>
            <person name="Matthies D."/>
            <person name="Preiss L."/>
            <person name="Meier T."/>
            <person name="Brown S.D."/>
            <person name="Cook G.M."/>
        </authorList>
    </citation>
    <scope>NUCLEOTIDE SEQUENCE [LARGE SCALE GENOMIC DNA]</scope>
    <source>
        <strain evidence="14 16">TA2.A1</strain>
    </source>
</reference>
<dbReference type="InterPro" id="IPR022645">
    <property type="entry name" value="SecD/SecF_bac"/>
</dbReference>
<proteinExistence type="inferred from homology"/>
<dbReference type="GO" id="GO:0065002">
    <property type="term" value="P:intracellular protein transmembrane transport"/>
    <property type="evidence" value="ECO:0007669"/>
    <property type="project" value="UniProtKB-UniRule"/>
</dbReference>
<evidence type="ECO:0000256" key="3">
    <source>
        <dbReference type="ARBA" id="ARBA00022475"/>
    </source>
</evidence>
<accession>F5LAR3</accession>
<keyword evidence="7 12" id="KW-0811">Translocation</keyword>
<dbReference type="HAMAP" id="MF_01464_B">
    <property type="entry name" value="SecF_B"/>
    <property type="match status" value="1"/>
</dbReference>
<evidence type="ECO:0000313" key="17">
    <source>
        <dbReference type="Proteomes" id="UP000825179"/>
    </source>
</evidence>
<dbReference type="eggNOG" id="COG0341">
    <property type="taxonomic scope" value="Bacteria"/>
</dbReference>
<protein>
    <recommendedName>
        <fullName evidence="12">Protein-export membrane protein SecF</fullName>
    </recommendedName>
</protein>
<dbReference type="KEGG" id="cthu:HUR95_14710"/>
<evidence type="ECO:0000256" key="4">
    <source>
        <dbReference type="ARBA" id="ARBA00022692"/>
    </source>
</evidence>
<sequence length="308" mass="34564">MNFNFDPESSRFQFVKHRYKYFLVSAVLIGLGLVIIAVLGLNLGVDFESGSTLEILIQGQPFTTEDVQAVFAELGLEPGDIRLIGNNNEIAEVRFIGTLDQEEINRVREAFAERFGEIDINESTVSPLVARELANQAVYGILLASLAVIIYVAIRFEYRFGIAAIIALFHDALFIVAVFALLRLEVDLTFIAAVLTIVGYSINDTIVIFDRLRENMKFAKLKRVEDLEQLVNRSIVENLPRTLNTSITVVFAALALYLLGGEGIRNFSFALLIGLLAGTYSSIFIAAQLWFEWKKRELKKKMFQPQNA</sequence>
<evidence type="ECO:0000256" key="6">
    <source>
        <dbReference type="ARBA" id="ARBA00022989"/>
    </source>
</evidence>
<reference evidence="15" key="3">
    <citation type="submission" date="2021-08" db="EMBL/GenBank/DDBJ databases">
        <authorList>
            <person name="de Jong S."/>
            <person name="van den Broek M."/>
            <person name="Merkel A."/>
            <person name="de la Torre Cortes P."/>
            <person name="Kalamorz F."/>
            <person name="Cook G."/>
            <person name="van Loosdrecht M."/>
            <person name="McMillan D."/>
        </authorList>
    </citation>
    <scope>NUCLEOTIDE SEQUENCE</scope>
    <source>
        <strain evidence="15">TA2.A1</strain>
    </source>
</reference>
<name>F5LAR3_CALTT</name>
<dbReference type="PRINTS" id="PR01755">
    <property type="entry name" value="SECFTRNLCASE"/>
</dbReference>
<dbReference type="GO" id="GO:0015450">
    <property type="term" value="F:protein-transporting ATPase activity"/>
    <property type="evidence" value="ECO:0007669"/>
    <property type="project" value="InterPro"/>
</dbReference>
<dbReference type="Pfam" id="PF07549">
    <property type="entry name" value="Sec_GG"/>
    <property type="match status" value="1"/>
</dbReference>
<dbReference type="FunFam" id="1.20.1640.10:FF:000024">
    <property type="entry name" value="Multifunctional fusion protein"/>
    <property type="match status" value="1"/>
</dbReference>
<evidence type="ECO:0000256" key="1">
    <source>
        <dbReference type="ARBA" id="ARBA00004651"/>
    </source>
</evidence>
<comment type="similarity">
    <text evidence="12">Belongs to the SecD/SecF family. SecF subfamily.</text>
</comment>
<dbReference type="NCBIfam" id="TIGR00966">
    <property type="entry name" value="transloc_SecF"/>
    <property type="match status" value="1"/>
</dbReference>
<feature type="transmembrane region" description="Helical" evidence="12">
    <location>
        <begin position="137"/>
        <end position="154"/>
    </location>
</feature>
<evidence type="ECO:0000256" key="11">
    <source>
        <dbReference type="ARBA" id="ARBA00061053"/>
    </source>
</evidence>
<dbReference type="RefSeq" id="WP_007506365.1">
    <property type="nucleotide sequence ID" value="NZ_AFCE01000164.1"/>
</dbReference>
<dbReference type="InterPro" id="IPR022813">
    <property type="entry name" value="SecD/SecF_arch_bac"/>
</dbReference>
<feature type="transmembrane region" description="Helical" evidence="12">
    <location>
        <begin position="161"/>
        <end position="182"/>
    </location>
</feature>
<feature type="transmembrane region" description="Helical" evidence="12">
    <location>
        <begin position="21"/>
        <end position="43"/>
    </location>
</feature>
<comment type="function">
    <text evidence="9 12">Part of the Sec protein translocase complex. Interacts with the SecYEG preprotein conducting channel. SecDF uses the proton motive force (PMF) to complete protein translocation after the ATP-dependent function of SecA.</text>
</comment>
<comment type="similarity">
    <text evidence="10">In the C-terminal section; belongs to the SecD/SecF family. SecF subfamily.</text>
</comment>
<dbReference type="Proteomes" id="UP000010716">
    <property type="component" value="Unassembled WGS sequence"/>
</dbReference>
<evidence type="ECO:0000256" key="8">
    <source>
        <dbReference type="ARBA" id="ARBA00023136"/>
    </source>
</evidence>
<keyword evidence="3 12" id="KW-1003">Cell membrane</keyword>
<dbReference type="Pfam" id="PF02355">
    <property type="entry name" value="SecD_SecF_C"/>
    <property type="match status" value="1"/>
</dbReference>
<dbReference type="EMBL" id="AFCE01000164">
    <property type="protein sequence ID" value="EGL81635.1"/>
    <property type="molecule type" value="Genomic_DNA"/>
</dbReference>
<evidence type="ECO:0000259" key="13">
    <source>
        <dbReference type="Pfam" id="PF02355"/>
    </source>
</evidence>
<evidence type="ECO:0000313" key="16">
    <source>
        <dbReference type="Proteomes" id="UP000010716"/>
    </source>
</evidence>
<dbReference type="InterPro" id="IPR005665">
    <property type="entry name" value="SecF_bac"/>
</dbReference>
<dbReference type="GO" id="GO:0006605">
    <property type="term" value="P:protein targeting"/>
    <property type="evidence" value="ECO:0007669"/>
    <property type="project" value="UniProtKB-UniRule"/>
</dbReference>
<evidence type="ECO:0000256" key="12">
    <source>
        <dbReference type="HAMAP-Rule" id="MF_01464"/>
    </source>
</evidence>
<dbReference type="AlphaFoldDB" id="F5LAR3"/>
<dbReference type="SUPFAM" id="SSF82866">
    <property type="entry name" value="Multidrug efflux transporter AcrB transmembrane domain"/>
    <property type="match status" value="1"/>
</dbReference>
<dbReference type="InterPro" id="IPR022646">
    <property type="entry name" value="SecD/SecF_CS"/>
</dbReference>
<keyword evidence="6 12" id="KW-1133">Transmembrane helix</keyword>
<evidence type="ECO:0000313" key="14">
    <source>
        <dbReference type="EMBL" id="EGL81635.1"/>
    </source>
</evidence>
<feature type="domain" description="Protein export membrane protein SecD/SecF C-terminal" evidence="13">
    <location>
        <begin position="120"/>
        <end position="295"/>
    </location>
</feature>
<keyword evidence="5 12" id="KW-0653">Protein transport</keyword>
<dbReference type="NCBIfam" id="TIGR00916">
    <property type="entry name" value="2A0604s01"/>
    <property type="match status" value="1"/>
</dbReference>
<keyword evidence="2 12" id="KW-0813">Transport</keyword>
<feature type="transmembrane region" description="Helical" evidence="12">
    <location>
        <begin position="243"/>
        <end position="261"/>
    </location>
</feature>
<dbReference type="GO" id="GO:0043952">
    <property type="term" value="P:protein transport by the Sec complex"/>
    <property type="evidence" value="ECO:0007669"/>
    <property type="project" value="UniProtKB-UniRule"/>
</dbReference>